<dbReference type="GO" id="GO:0006313">
    <property type="term" value="P:DNA transposition"/>
    <property type="evidence" value="ECO:0007669"/>
    <property type="project" value="InterPro"/>
</dbReference>
<accession>A0A6V6YNW2</accession>
<dbReference type="Gene3D" id="3.30.70.1290">
    <property type="entry name" value="Transposase IS200-like"/>
    <property type="match status" value="1"/>
</dbReference>
<dbReference type="GO" id="GO:0004803">
    <property type="term" value="F:transposase activity"/>
    <property type="evidence" value="ECO:0007669"/>
    <property type="project" value="InterPro"/>
</dbReference>
<dbReference type="InterPro" id="IPR002686">
    <property type="entry name" value="Transposase_17"/>
</dbReference>
<comment type="caution">
    <text evidence="2">The sequence shown here is derived from an EMBL/GenBank/DDBJ whole genome shotgun (WGS) entry which is preliminary data.</text>
</comment>
<organism evidence="2 3">
    <name type="scientific">Flavobacterium chungangense</name>
    <dbReference type="NCBI Taxonomy" id="554283"/>
    <lineage>
        <taxon>Bacteria</taxon>
        <taxon>Pseudomonadati</taxon>
        <taxon>Bacteroidota</taxon>
        <taxon>Flavobacteriia</taxon>
        <taxon>Flavobacteriales</taxon>
        <taxon>Flavobacteriaceae</taxon>
        <taxon>Flavobacterium</taxon>
    </lineage>
</organism>
<name>A0A6V6YNW2_9FLAO</name>
<evidence type="ECO:0000313" key="2">
    <source>
        <dbReference type="EMBL" id="CAD0001135.1"/>
    </source>
</evidence>
<dbReference type="AlphaFoldDB" id="A0A6V6YNW2"/>
<feature type="domain" description="Transposase IS200-like" evidence="1">
    <location>
        <begin position="23"/>
        <end position="193"/>
    </location>
</feature>
<dbReference type="PANTHER" id="PTHR36966">
    <property type="entry name" value="REP-ASSOCIATED TYROSINE TRANSPOSASE"/>
    <property type="match status" value="1"/>
</dbReference>
<dbReference type="GO" id="GO:0043565">
    <property type="term" value="F:sequence-specific DNA binding"/>
    <property type="evidence" value="ECO:0007669"/>
    <property type="project" value="TreeGrafter"/>
</dbReference>
<proteinExistence type="predicted"/>
<dbReference type="SMART" id="SM01321">
    <property type="entry name" value="Y1_Tnp"/>
    <property type="match status" value="1"/>
</dbReference>
<dbReference type="SUPFAM" id="SSF143422">
    <property type="entry name" value="Transposase IS200-like"/>
    <property type="match status" value="1"/>
</dbReference>
<dbReference type="Proteomes" id="UP000556700">
    <property type="component" value="Unassembled WGS sequence"/>
</dbReference>
<dbReference type="PANTHER" id="PTHR36966:SF1">
    <property type="entry name" value="REP-ASSOCIATED TYROSINE TRANSPOSASE"/>
    <property type="match status" value="1"/>
</dbReference>
<protein>
    <recommendedName>
        <fullName evidence="1">Transposase IS200-like domain-containing protein</fullName>
    </recommendedName>
</protein>
<sequence length="205" mass="24301">MTKFQGKYRIDSARAKWWNYDNPGDYFITICTKNKDHLFGYIKDGEMILNEYGKIVLDCWLDLPNHYNNIVLGEFQIMPNHIHYIVGVNDSKIMIPDSDHADCVETGLKPVCTTNDFHDDIADNFANNSMNENPIKKNHGVFEFIRALKSFSSRRINEKRNSKGVSNWQERFHDHIIRNEAEYDRIRNYIINNPKKWDEDCFFNR</sequence>
<dbReference type="InterPro" id="IPR052715">
    <property type="entry name" value="RAYT_transposase"/>
</dbReference>
<reference evidence="2 3" key="1">
    <citation type="submission" date="2020-06" db="EMBL/GenBank/DDBJ databases">
        <authorList>
            <person name="Criscuolo A."/>
        </authorList>
    </citation>
    <scope>NUCLEOTIDE SEQUENCE [LARGE SCALE GENOMIC DNA]</scope>
    <source>
        <strain evidence="3">CIP 110025</strain>
    </source>
</reference>
<dbReference type="InterPro" id="IPR036515">
    <property type="entry name" value="Transposase_17_sf"/>
</dbReference>
<evidence type="ECO:0000313" key="3">
    <source>
        <dbReference type="Proteomes" id="UP000556700"/>
    </source>
</evidence>
<dbReference type="RefSeq" id="WP_051872866.1">
    <property type="nucleotide sequence ID" value="NZ_CAIJDO010000064.1"/>
</dbReference>
<evidence type="ECO:0000259" key="1">
    <source>
        <dbReference type="SMART" id="SM01321"/>
    </source>
</evidence>
<gene>
    <name evidence="2" type="ORF">FLACHUCJ7_00399</name>
</gene>
<dbReference type="EMBL" id="CAIJDO010000064">
    <property type="protein sequence ID" value="CAD0001135.1"/>
    <property type="molecule type" value="Genomic_DNA"/>
</dbReference>
<keyword evidence="3" id="KW-1185">Reference proteome</keyword>